<feature type="compositionally biased region" description="Polar residues" evidence="4">
    <location>
        <begin position="380"/>
        <end position="392"/>
    </location>
</feature>
<feature type="compositionally biased region" description="Basic and acidic residues" evidence="4">
    <location>
        <begin position="355"/>
        <end position="373"/>
    </location>
</feature>
<dbReference type="AlphaFoldDB" id="A0A9Q9ER97"/>
<evidence type="ECO:0000259" key="5">
    <source>
        <dbReference type="Pfam" id="PF02902"/>
    </source>
</evidence>
<evidence type="ECO:0000256" key="4">
    <source>
        <dbReference type="SAM" id="MobiDB-lite"/>
    </source>
</evidence>
<gene>
    <name evidence="6" type="ORF">Slin15195_G129880</name>
</gene>
<evidence type="ECO:0000256" key="1">
    <source>
        <dbReference type="ARBA" id="ARBA00005234"/>
    </source>
</evidence>
<evidence type="ECO:0000313" key="6">
    <source>
        <dbReference type="EMBL" id="USW59669.1"/>
    </source>
</evidence>
<feature type="compositionally biased region" description="Polar residues" evidence="4">
    <location>
        <begin position="333"/>
        <end position="353"/>
    </location>
</feature>
<keyword evidence="2 6" id="KW-0645">Protease</keyword>
<feature type="compositionally biased region" description="Basic and acidic residues" evidence="4">
    <location>
        <begin position="208"/>
        <end position="218"/>
    </location>
</feature>
<dbReference type="InterPro" id="IPR038765">
    <property type="entry name" value="Papain-like_cys_pep_sf"/>
</dbReference>
<dbReference type="EMBL" id="CP099431">
    <property type="protein sequence ID" value="USW59669.1"/>
    <property type="molecule type" value="Genomic_DNA"/>
</dbReference>
<dbReference type="GO" id="GO:0006508">
    <property type="term" value="P:proteolysis"/>
    <property type="evidence" value="ECO:0007669"/>
    <property type="project" value="UniProtKB-KW"/>
</dbReference>
<dbReference type="SUPFAM" id="SSF54001">
    <property type="entry name" value="Cysteine proteinases"/>
    <property type="match status" value="1"/>
</dbReference>
<protein>
    <submittedName>
        <fullName evidence="6">Ulp1 protease family catalytic domain, papain-like cysteine peptidase superfamily</fullName>
    </submittedName>
</protein>
<feature type="compositionally biased region" description="Basic residues" evidence="4">
    <location>
        <begin position="433"/>
        <end position="442"/>
    </location>
</feature>
<dbReference type="Pfam" id="PF02902">
    <property type="entry name" value="Peptidase_C48"/>
    <property type="match status" value="1"/>
</dbReference>
<organism evidence="6 7">
    <name type="scientific">Septoria linicola</name>
    <dbReference type="NCBI Taxonomy" id="215465"/>
    <lineage>
        <taxon>Eukaryota</taxon>
        <taxon>Fungi</taxon>
        <taxon>Dikarya</taxon>
        <taxon>Ascomycota</taxon>
        <taxon>Pezizomycotina</taxon>
        <taxon>Dothideomycetes</taxon>
        <taxon>Dothideomycetidae</taxon>
        <taxon>Mycosphaerellales</taxon>
        <taxon>Mycosphaerellaceae</taxon>
        <taxon>Septoria</taxon>
    </lineage>
</organism>
<feature type="region of interest" description="Disordered" evidence="4">
    <location>
        <begin position="200"/>
        <end position="307"/>
    </location>
</feature>
<dbReference type="GO" id="GO:0008234">
    <property type="term" value="F:cysteine-type peptidase activity"/>
    <property type="evidence" value="ECO:0007669"/>
    <property type="project" value="InterPro"/>
</dbReference>
<dbReference type="Gene3D" id="3.40.395.10">
    <property type="entry name" value="Adenoviral Proteinase, Chain A"/>
    <property type="match status" value="1"/>
</dbReference>
<keyword evidence="3" id="KW-0378">Hydrolase</keyword>
<feature type="region of interest" description="Disordered" evidence="4">
    <location>
        <begin position="419"/>
        <end position="446"/>
    </location>
</feature>
<feature type="compositionally biased region" description="Polar residues" evidence="4">
    <location>
        <begin position="485"/>
        <end position="518"/>
    </location>
</feature>
<sequence length="744" mass="82830">MARSNEHGVTRKLTKLRKALDPAKRLGRYLELCELHKLHDAWDCTAPGRWAALDAHFSPAELEGLDQDIHQVIKAKASKVAVGKSTQSRLNALLHSPWKLRAYDVLRDLGEDVFKDWFLRRLLNLATDGLVHRQSAVALDWHTTLAAIYAASRHRRAQPGKGVSKTESWQTTDIRLARAQLAEGLDSTYVYGIPHAANTKRKTAATKKSYEGDDEHAAPDLQDGSDAPVSENGSMTPSPQRKRRRISARDKTFNSRSPELEATSLIGGDTYNSDIDTQYDEEDRSDSGNSAFRLHRIRTNEPSDIPLEEATADMMKAGEEYSTQNLHTTFSAASESDWTEQSPTHSDLKSSPSVEHGRNDRREASPDEHRSPFHLDFPPQAQSSPLPMQRDSTVHSPQLYILDQPVDLESVHMQTPRLPSRCNTCLSMTPPHPRSKDRRQARLSKIPGRTANRVVAGAACMITTHNRDASAHTMPEGHDADQRDPISNNSQTRSCALNMPQNPGPTSTSGESSRQAHSASIMEMPAMKMAERVRLSQVSKLLGVATSAQQQIPPTTDDGARETLQPGRWLSATALCAVMKCFNPTQEEHHVLESGALHLEDTDHAEAAGQRAQTRCNQSIFYIPVNVRGSHWLLCSLDRRRGQLEVYDPLTTDHNHTRLVKTQLQRYASRLHTLSDGDHSPLAWKLVAQPLLKQQNAHDCGIYVAARAVFKMHDIACPQSIIPEVWRRAFAVCLGSLDPGQLED</sequence>
<evidence type="ECO:0000256" key="3">
    <source>
        <dbReference type="ARBA" id="ARBA00022801"/>
    </source>
</evidence>
<dbReference type="InterPro" id="IPR003653">
    <property type="entry name" value="Peptidase_C48_C"/>
</dbReference>
<keyword evidence="7" id="KW-1185">Reference proteome</keyword>
<feature type="domain" description="Ubiquitin-like protease family profile" evidence="5">
    <location>
        <begin position="619"/>
        <end position="705"/>
    </location>
</feature>
<accession>A0A9Q9ER97</accession>
<proteinExistence type="inferred from homology"/>
<dbReference type="Proteomes" id="UP001056384">
    <property type="component" value="Chromosome 14"/>
</dbReference>
<name>A0A9Q9ER97_9PEZI</name>
<evidence type="ECO:0000313" key="7">
    <source>
        <dbReference type="Proteomes" id="UP001056384"/>
    </source>
</evidence>
<reference evidence="6" key="1">
    <citation type="submission" date="2022-06" db="EMBL/GenBank/DDBJ databases">
        <title>Complete genome sequences of two strains of the flax pathogen Septoria linicola.</title>
        <authorList>
            <person name="Lapalu N."/>
            <person name="Simon A."/>
            <person name="Demenou B."/>
            <person name="Paumier D."/>
            <person name="Guillot M.-P."/>
            <person name="Gout L."/>
            <person name="Valade R."/>
        </authorList>
    </citation>
    <scope>NUCLEOTIDE SEQUENCE</scope>
    <source>
        <strain evidence="6">SE15195</strain>
    </source>
</reference>
<comment type="similarity">
    <text evidence="1">Belongs to the peptidase C48 family.</text>
</comment>
<evidence type="ECO:0000256" key="2">
    <source>
        <dbReference type="ARBA" id="ARBA00022670"/>
    </source>
</evidence>
<feature type="compositionally biased region" description="Basic and acidic residues" evidence="4">
    <location>
        <begin position="470"/>
        <end position="484"/>
    </location>
</feature>
<feature type="region of interest" description="Disordered" evidence="4">
    <location>
        <begin position="470"/>
        <end position="518"/>
    </location>
</feature>
<feature type="region of interest" description="Disordered" evidence="4">
    <location>
        <begin position="333"/>
        <end position="392"/>
    </location>
</feature>
<dbReference type="GO" id="GO:0019783">
    <property type="term" value="F:ubiquitin-like protein peptidase activity"/>
    <property type="evidence" value="ECO:0007669"/>
    <property type="project" value="UniProtKB-ARBA"/>
</dbReference>